<keyword evidence="7 9" id="KW-0472">Membrane</keyword>
<evidence type="ECO:0000256" key="4">
    <source>
        <dbReference type="ARBA" id="ARBA00022692"/>
    </source>
</evidence>
<dbReference type="Pfam" id="PF01040">
    <property type="entry name" value="UbiA"/>
    <property type="match status" value="1"/>
</dbReference>
<dbReference type="GO" id="GO:0005886">
    <property type="term" value="C:plasma membrane"/>
    <property type="evidence" value="ECO:0007669"/>
    <property type="project" value="UniProtKB-SubCell"/>
</dbReference>
<evidence type="ECO:0000313" key="10">
    <source>
        <dbReference type="EMBL" id="URJ27466.1"/>
    </source>
</evidence>
<organism evidence="10 11">
    <name type="scientific">Candidatus Blochmanniella camponoti</name>
    <dbReference type="NCBI Taxonomy" id="108080"/>
    <lineage>
        <taxon>Bacteria</taxon>
        <taxon>Pseudomonadati</taxon>
        <taxon>Pseudomonadota</taxon>
        <taxon>Gammaproteobacteria</taxon>
        <taxon>Enterobacterales</taxon>
        <taxon>Enterobacteriaceae</taxon>
        <taxon>ant endosymbionts</taxon>
        <taxon>Candidatus Blochmanniella</taxon>
    </lineage>
</organism>
<evidence type="ECO:0000256" key="5">
    <source>
        <dbReference type="ARBA" id="ARBA00022989"/>
    </source>
</evidence>
<name>A0AAE9I8X3_9ENTR</name>
<dbReference type="FunFam" id="1.10.357.140:FF:000001">
    <property type="entry name" value="Protoheme IX farnesyltransferase"/>
    <property type="match status" value="1"/>
</dbReference>
<comment type="pathway">
    <text evidence="9">Porphyrin-containing compound metabolism; heme O biosynthesis; heme O from protoheme: step 1/1.</text>
</comment>
<comment type="miscellaneous">
    <text evidence="9">Carbon 2 of the heme B porphyrin ring is defined according to the Fischer nomenclature.</text>
</comment>
<dbReference type="RefSeq" id="WP_250249929.1">
    <property type="nucleotide sequence ID" value="NZ_CP097751.1"/>
</dbReference>
<comment type="function">
    <text evidence="9">Converts heme B (protoheme IX) to heme O by substitution of the vinyl group on carbon 2 of heme B porphyrin ring with a hydroxyethyl farnesyl side group.</text>
</comment>
<dbReference type="EMBL" id="CP097751">
    <property type="protein sequence ID" value="URJ27466.1"/>
    <property type="molecule type" value="Genomic_DNA"/>
</dbReference>
<accession>A0AAE9I8X3</accession>
<protein>
    <recommendedName>
        <fullName evidence="9">Protoheme IX farnesyltransferase</fullName>
        <ecNumber evidence="9">2.5.1.141</ecNumber>
    </recommendedName>
    <alternativeName>
        <fullName evidence="9">Heme B farnesyltransferase</fullName>
    </alternativeName>
    <alternativeName>
        <fullName evidence="9">Heme O synthase</fullName>
    </alternativeName>
</protein>
<evidence type="ECO:0000256" key="3">
    <source>
        <dbReference type="ARBA" id="ARBA00022679"/>
    </source>
</evidence>
<feature type="transmembrane region" description="Helical" evidence="9">
    <location>
        <begin position="12"/>
        <end position="30"/>
    </location>
</feature>
<keyword evidence="2 9" id="KW-1003">Cell membrane</keyword>
<reference evidence="10" key="1">
    <citation type="submission" date="2022-05" db="EMBL/GenBank/DDBJ databases">
        <title>Impact of host demography and evolutionary history on endosymbiont molecular evolution: a test in carpenter ants (Genus Camponotus) and their Blochmannia endosymbionts.</title>
        <authorList>
            <person name="Manthey J.D."/>
            <person name="Giron J.C."/>
            <person name="Hruska J.P."/>
        </authorList>
    </citation>
    <scope>NUCLEOTIDE SEQUENCE</scope>
    <source>
        <strain evidence="10">C-049</strain>
    </source>
</reference>
<dbReference type="GO" id="GO:0008495">
    <property type="term" value="F:protoheme IX farnesyltransferase activity"/>
    <property type="evidence" value="ECO:0007669"/>
    <property type="project" value="UniProtKB-UniRule"/>
</dbReference>
<dbReference type="GO" id="GO:0048034">
    <property type="term" value="P:heme O biosynthetic process"/>
    <property type="evidence" value="ECO:0007669"/>
    <property type="project" value="UniProtKB-UniRule"/>
</dbReference>
<dbReference type="InterPro" id="IPR044878">
    <property type="entry name" value="UbiA_sf"/>
</dbReference>
<feature type="transmembrane region" description="Helical" evidence="9">
    <location>
        <begin position="157"/>
        <end position="174"/>
    </location>
</feature>
<evidence type="ECO:0000256" key="2">
    <source>
        <dbReference type="ARBA" id="ARBA00022475"/>
    </source>
</evidence>
<evidence type="ECO:0000256" key="8">
    <source>
        <dbReference type="ARBA" id="ARBA00047690"/>
    </source>
</evidence>
<dbReference type="NCBIfam" id="NF003348">
    <property type="entry name" value="PRK04375.1-1"/>
    <property type="match status" value="1"/>
</dbReference>
<dbReference type="InterPro" id="IPR000537">
    <property type="entry name" value="UbiA_prenyltransferase"/>
</dbReference>
<comment type="similarity">
    <text evidence="9">Belongs to the UbiA prenyltransferase family. Protoheme IX farnesyltransferase subfamily.</text>
</comment>
<keyword evidence="6 9" id="KW-0350">Heme biosynthesis</keyword>
<evidence type="ECO:0000313" key="11">
    <source>
        <dbReference type="Proteomes" id="UP001056323"/>
    </source>
</evidence>
<comment type="subcellular location">
    <subcellularLocation>
        <location evidence="1 9">Cell membrane</location>
        <topology evidence="1 9">Multi-pass membrane protein</topology>
    </subcellularLocation>
</comment>
<feature type="transmembrane region" description="Helical" evidence="9">
    <location>
        <begin position="133"/>
        <end position="151"/>
    </location>
</feature>
<feature type="transmembrane region" description="Helical" evidence="9">
    <location>
        <begin position="107"/>
        <end position="126"/>
    </location>
</feature>
<feature type="transmembrane region" description="Helical" evidence="9">
    <location>
        <begin position="265"/>
        <end position="287"/>
    </location>
</feature>
<keyword evidence="4 9" id="KW-0812">Transmembrane</keyword>
<dbReference type="AlphaFoldDB" id="A0AAE9I8X3"/>
<dbReference type="HAMAP" id="MF_00154">
    <property type="entry name" value="CyoE_CtaB"/>
    <property type="match status" value="1"/>
</dbReference>
<dbReference type="KEGG" id="bhb:M9394_02820"/>
<evidence type="ECO:0000256" key="7">
    <source>
        <dbReference type="ARBA" id="ARBA00023136"/>
    </source>
</evidence>
<comment type="catalytic activity">
    <reaction evidence="8 9">
        <text>heme b + (2E,6E)-farnesyl diphosphate + H2O = Fe(II)-heme o + diphosphate</text>
        <dbReference type="Rhea" id="RHEA:28070"/>
        <dbReference type="ChEBI" id="CHEBI:15377"/>
        <dbReference type="ChEBI" id="CHEBI:33019"/>
        <dbReference type="ChEBI" id="CHEBI:60344"/>
        <dbReference type="ChEBI" id="CHEBI:60530"/>
        <dbReference type="ChEBI" id="CHEBI:175763"/>
        <dbReference type="EC" id="2.5.1.141"/>
    </reaction>
</comment>
<sequence length="294" mass="33165">MIKYYLHLTKPGIVLGNLMSAIGGFLIASRDAISCSLFITMIVGTALVIAAGCVLNNIIDRDIDAVMERTKNRVLVQHGQLFLNRSILYAVILSIFGFLFLSFTKNFLTVYLAAIGLLIYVGVYSLWMKRRSIYSIMVGSVSGAMPPVIGYCTASNQFDVGAVILLIIFSLWQIPHSHSIAILRFNDYKVAFIPTFPIKKGMESTKNHMVVYIIGFIIATILFTVMGYTSYIFLIIISVMNLWWLYMGFYGYRIINHNNLWAKKMFLLSLIIIVSLNLLLSLDHILFSTKNILL</sequence>
<feature type="transmembrane region" description="Helical" evidence="9">
    <location>
        <begin position="232"/>
        <end position="253"/>
    </location>
</feature>
<feature type="transmembrane region" description="Helical" evidence="9">
    <location>
        <begin position="80"/>
        <end position="101"/>
    </location>
</feature>
<dbReference type="InterPro" id="IPR006369">
    <property type="entry name" value="Protohaem_IX_farnesylTrfase"/>
</dbReference>
<dbReference type="NCBIfam" id="TIGR01473">
    <property type="entry name" value="cyoE_ctaB"/>
    <property type="match status" value="1"/>
</dbReference>
<dbReference type="PANTHER" id="PTHR43448">
    <property type="entry name" value="PROTOHEME IX FARNESYLTRANSFERASE, MITOCHONDRIAL"/>
    <property type="match status" value="1"/>
</dbReference>
<keyword evidence="5 9" id="KW-1133">Transmembrane helix</keyword>
<dbReference type="Proteomes" id="UP001056323">
    <property type="component" value="Chromosome"/>
</dbReference>
<dbReference type="EC" id="2.5.1.141" evidence="9"/>
<dbReference type="CDD" id="cd13957">
    <property type="entry name" value="PT_UbiA_Cox10"/>
    <property type="match status" value="1"/>
</dbReference>
<feature type="transmembrane region" description="Helical" evidence="9">
    <location>
        <begin position="209"/>
        <end position="226"/>
    </location>
</feature>
<gene>
    <name evidence="9 10" type="primary">cyoE</name>
    <name evidence="10" type="ORF">M9394_02820</name>
</gene>
<dbReference type="Gene3D" id="1.10.357.140">
    <property type="entry name" value="UbiA prenyltransferase"/>
    <property type="match status" value="1"/>
</dbReference>
<keyword evidence="3 9" id="KW-0808">Transferase</keyword>
<evidence type="ECO:0000256" key="9">
    <source>
        <dbReference type="HAMAP-Rule" id="MF_00154"/>
    </source>
</evidence>
<feature type="transmembrane region" description="Helical" evidence="9">
    <location>
        <begin position="36"/>
        <end position="59"/>
    </location>
</feature>
<evidence type="ECO:0000256" key="1">
    <source>
        <dbReference type="ARBA" id="ARBA00004651"/>
    </source>
</evidence>
<evidence type="ECO:0000256" key="6">
    <source>
        <dbReference type="ARBA" id="ARBA00023133"/>
    </source>
</evidence>
<proteinExistence type="inferred from homology"/>
<dbReference type="PANTHER" id="PTHR43448:SF2">
    <property type="entry name" value="PROTOHEME IX FARNESYLTRANSFERASE, MITOCHONDRIAL"/>
    <property type="match status" value="1"/>
</dbReference>